<comment type="subcellular location">
    <subcellularLocation>
        <location evidence="1">Cytoplasm</location>
    </subcellularLocation>
</comment>
<dbReference type="Pfam" id="PF22381">
    <property type="entry name" value="Staph_reg_Sar_Rot"/>
    <property type="match status" value="1"/>
</dbReference>
<keyword evidence="2" id="KW-0963">Cytoplasm</keyword>
<accession>A0A917IWK3</accession>
<evidence type="ECO:0000313" key="7">
    <source>
        <dbReference type="EMBL" id="GGH65288.1"/>
    </source>
</evidence>
<proteinExistence type="predicted"/>
<dbReference type="InterPro" id="IPR036388">
    <property type="entry name" value="WH-like_DNA-bd_sf"/>
</dbReference>
<dbReference type="GO" id="GO:0003700">
    <property type="term" value="F:DNA-binding transcription factor activity"/>
    <property type="evidence" value="ECO:0007669"/>
    <property type="project" value="InterPro"/>
</dbReference>
<evidence type="ECO:0000256" key="1">
    <source>
        <dbReference type="ARBA" id="ARBA00004496"/>
    </source>
</evidence>
<evidence type="ECO:0000256" key="2">
    <source>
        <dbReference type="ARBA" id="ARBA00022490"/>
    </source>
</evidence>
<keyword evidence="8" id="KW-1185">Reference proteome</keyword>
<dbReference type="InterPro" id="IPR039422">
    <property type="entry name" value="MarR/SlyA-like"/>
</dbReference>
<dbReference type="InterPro" id="IPR055166">
    <property type="entry name" value="Transc_reg_Sar_Rot_HTH"/>
</dbReference>
<dbReference type="GO" id="GO:0006950">
    <property type="term" value="P:response to stress"/>
    <property type="evidence" value="ECO:0007669"/>
    <property type="project" value="TreeGrafter"/>
</dbReference>
<keyword evidence="3" id="KW-0805">Transcription regulation</keyword>
<gene>
    <name evidence="7" type="primary">ohrR</name>
    <name evidence="7" type="ORF">GCM10007359_18360</name>
</gene>
<dbReference type="SMART" id="SM00347">
    <property type="entry name" value="HTH_MARR"/>
    <property type="match status" value="1"/>
</dbReference>
<dbReference type="PROSITE" id="PS50995">
    <property type="entry name" value="HTH_MARR_2"/>
    <property type="match status" value="1"/>
</dbReference>
<dbReference type="PANTHER" id="PTHR33164:SF5">
    <property type="entry name" value="ORGANIC HYDROPEROXIDE RESISTANCE TRANSCRIPTIONAL REGULATOR"/>
    <property type="match status" value="1"/>
</dbReference>
<protein>
    <submittedName>
        <fullName evidence="7">MarR family transcriptional regulator</fullName>
    </submittedName>
</protein>
<evidence type="ECO:0000256" key="3">
    <source>
        <dbReference type="ARBA" id="ARBA00023015"/>
    </source>
</evidence>
<evidence type="ECO:0000256" key="5">
    <source>
        <dbReference type="ARBA" id="ARBA00023163"/>
    </source>
</evidence>
<comment type="caution">
    <text evidence="7">The sequence shown here is derived from an EMBL/GenBank/DDBJ whole genome shotgun (WGS) entry which is preliminary data.</text>
</comment>
<dbReference type="GO" id="GO:0005737">
    <property type="term" value="C:cytoplasm"/>
    <property type="evidence" value="ECO:0007669"/>
    <property type="project" value="UniProtKB-SubCell"/>
</dbReference>
<keyword evidence="5" id="KW-0804">Transcription</keyword>
<dbReference type="EMBL" id="BMDC01000003">
    <property type="protein sequence ID" value="GGH65288.1"/>
    <property type="molecule type" value="Genomic_DNA"/>
</dbReference>
<dbReference type="InterPro" id="IPR000835">
    <property type="entry name" value="HTH_MarR-typ"/>
</dbReference>
<dbReference type="FunFam" id="1.10.10.10:FF:000163">
    <property type="entry name" value="MarR family transcriptional regulator"/>
    <property type="match status" value="1"/>
</dbReference>
<dbReference type="AlphaFoldDB" id="A0A917IWK3"/>
<organism evidence="7 8">
    <name type="scientific">Rothia aerolata</name>
    <dbReference type="NCBI Taxonomy" id="1812262"/>
    <lineage>
        <taxon>Bacteria</taxon>
        <taxon>Bacillati</taxon>
        <taxon>Actinomycetota</taxon>
        <taxon>Actinomycetes</taxon>
        <taxon>Micrococcales</taxon>
        <taxon>Micrococcaceae</taxon>
        <taxon>Rothia</taxon>
    </lineage>
</organism>
<dbReference type="SUPFAM" id="SSF46785">
    <property type="entry name" value="Winged helix' DNA-binding domain"/>
    <property type="match status" value="1"/>
</dbReference>
<dbReference type="InterPro" id="IPR036390">
    <property type="entry name" value="WH_DNA-bd_sf"/>
</dbReference>
<reference evidence="7 8" key="1">
    <citation type="journal article" date="2014" name="Int. J. Syst. Evol. Microbiol.">
        <title>Complete genome sequence of Corynebacterium casei LMG S-19264T (=DSM 44701T), isolated from a smear-ripened cheese.</title>
        <authorList>
            <consortium name="US DOE Joint Genome Institute (JGI-PGF)"/>
            <person name="Walter F."/>
            <person name="Albersmeier A."/>
            <person name="Kalinowski J."/>
            <person name="Ruckert C."/>
        </authorList>
    </citation>
    <scope>NUCLEOTIDE SEQUENCE [LARGE SCALE GENOMIC DNA]</scope>
    <source>
        <strain evidence="7 8">CCM 8669</strain>
    </source>
</reference>
<dbReference type="PANTHER" id="PTHR33164">
    <property type="entry name" value="TRANSCRIPTIONAL REGULATOR, MARR FAMILY"/>
    <property type="match status" value="1"/>
</dbReference>
<keyword evidence="4" id="KW-0238">DNA-binding</keyword>
<dbReference type="RefSeq" id="WP_188360071.1">
    <property type="nucleotide sequence ID" value="NZ_BMDC01000003.1"/>
</dbReference>
<dbReference type="Proteomes" id="UP000600171">
    <property type="component" value="Unassembled WGS sequence"/>
</dbReference>
<evidence type="ECO:0000259" key="6">
    <source>
        <dbReference type="PROSITE" id="PS50995"/>
    </source>
</evidence>
<feature type="domain" description="HTH marR-type" evidence="6">
    <location>
        <begin position="9"/>
        <end position="139"/>
    </location>
</feature>
<evidence type="ECO:0000256" key="4">
    <source>
        <dbReference type="ARBA" id="ARBA00023125"/>
    </source>
</evidence>
<dbReference type="GO" id="GO:0003677">
    <property type="term" value="F:DNA binding"/>
    <property type="evidence" value="ECO:0007669"/>
    <property type="project" value="UniProtKB-KW"/>
</dbReference>
<evidence type="ECO:0000313" key="8">
    <source>
        <dbReference type="Proteomes" id="UP000600171"/>
    </source>
</evidence>
<dbReference type="Gene3D" id="1.10.10.10">
    <property type="entry name" value="Winged helix-like DNA-binding domain superfamily/Winged helix DNA-binding domain"/>
    <property type="match status" value="1"/>
</dbReference>
<sequence>MTTNQLALENQLCFSLYRASRLVTRTYHDLLEKLNLTYPQYLVMLVLWEKEEVGMKELAARLDLDSGTLTPLIKRLTSLGLLTKSRDPQDERRAVLTLTPEGKKLREKAQSIPQEIYSICATEGVDLHQLKVELDRISEQLSG</sequence>
<name>A0A917IWK3_9MICC</name>